<dbReference type="STRING" id="1045855.DSC_07585"/>
<protein>
    <submittedName>
        <fullName evidence="1">Uncharacterized protein</fullName>
    </submittedName>
</protein>
<evidence type="ECO:0000313" key="1">
    <source>
        <dbReference type="EMBL" id="AER56168.1"/>
    </source>
</evidence>
<dbReference type="KEGG" id="psd:DSC_07585"/>
<reference evidence="1 2" key="1">
    <citation type="journal article" date="2012" name="J. Bacteriol.">
        <title>Complete Genome Sequence of the BTEX-Degrading Bacterium Pseudoxanthomonas spadix BD-a59.</title>
        <authorList>
            <person name="Lee S.H."/>
            <person name="Jin H.M."/>
            <person name="Lee H.J."/>
            <person name="Kim J.M."/>
            <person name="Jeon C.O."/>
        </authorList>
    </citation>
    <scope>NUCLEOTIDE SEQUENCE [LARGE SCALE GENOMIC DNA]</scope>
    <source>
        <strain evidence="1 2">BD-a59</strain>
    </source>
</reference>
<dbReference type="CDD" id="cd03801">
    <property type="entry name" value="GT4_PimA-like"/>
    <property type="match status" value="1"/>
</dbReference>
<proteinExistence type="predicted"/>
<dbReference type="OrthoDB" id="9777346at2"/>
<gene>
    <name evidence="1" type="ordered locus">DSC_07585</name>
</gene>
<dbReference type="Pfam" id="PF13692">
    <property type="entry name" value="Glyco_trans_1_4"/>
    <property type="match status" value="1"/>
</dbReference>
<accession>G7UTR5</accession>
<dbReference type="SUPFAM" id="SSF53756">
    <property type="entry name" value="UDP-Glycosyltransferase/glycogen phosphorylase"/>
    <property type="match status" value="1"/>
</dbReference>
<name>G7UTR5_PSEUP</name>
<dbReference type="Proteomes" id="UP000005870">
    <property type="component" value="Chromosome"/>
</dbReference>
<keyword evidence="2" id="KW-1185">Reference proteome</keyword>
<organism evidence="1 2">
    <name type="scientific">Pseudoxanthomonas spadix (strain BD-a59)</name>
    <dbReference type="NCBI Taxonomy" id="1045855"/>
    <lineage>
        <taxon>Bacteria</taxon>
        <taxon>Pseudomonadati</taxon>
        <taxon>Pseudomonadota</taxon>
        <taxon>Gammaproteobacteria</taxon>
        <taxon>Lysobacterales</taxon>
        <taxon>Lysobacteraceae</taxon>
        <taxon>Pseudoxanthomonas</taxon>
    </lineage>
</organism>
<sequence>MTAPTIRPTEKVAFIYHFFPHYRYGVVRALTQRLDAAFVGDRKGAEGIAPYIFDHGEEFHAARCYYLGKLAFQPAVVGYCLRARRDVFVFLASPNHVSTWIGALIARLRGKRVVFWGHGFKYARRDLKNRVRKLFFSLAHDFYAYGWRAKRNAMALGADPGRIHVGFNSLNYDAQLPLRQALLGGNQAGHRDGSVLRIFCISRLTRICRYDMLLDAAAQLAGKGIRSRVVFVGDGPEGEALERQARDLGVDVEFHGAIYDESRIAGLVFDADVTVSPGKVGLTAMHSLMFGTPVITHDDFESQMPEVEAIVPGFTGELFRAGSVSDLADKLATFPARFPDRRLTRERCFTMIDRLYNPDKQAEVMLRAVCGLPAATGDDAFTLFAREQA</sequence>
<dbReference type="Gene3D" id="3.40.50.2000">
    <property type="entry name" value="Glycogen Phosphorylase B"/>
    <property type="match status" value="2"/>
</dbReference>
<dbReference type="AlphaFoldDB" id="G7UTR5"/>
<dbReference type="HOGENOM" id="CLU_061523_1_0_6"/>
<dbReference type="RefSeq" id="WP_014160344.1">
    <property type="nucleotide sequence ID" value="NC_016147.2"/>
</dbReference>
<dbReference type="eggNOG" id="COG0438">
    <property type="taxonomic scope" value="Bacteria"/>
</dbReference>
<dbReference type="EMBL" id="CP003093">
    <property type="protein sequence ID" value="AER56168.1"/>
    <property type="molecule type" value="Genomic_DNA"/>
</dbReference>
<evidence type="ECO:0000313" key="2">
    <source>
        <dbReference type="Proteomes" id="UP000005870"/>
    </source>
</evidence>
<dbReference type="PANTHER" id="PTHR12526">
    <property type="entry name" value="GLYCOSYLTRANSFERASE"/>
    <property type="match status" value="1"/>
</dbReference>